<sequence length="807" mass="97364">MFYIYFINSPKFCYNQIYYKRTINKEKLFLINRKSFLKNIKENDTIRNNHKINIDEQKNNKKTRVTSYIFSKFSHIFNEKNNFLKRKNINFLENFSIHKDLKKKKIALLKAYKKKQRYLNFSKNYLINEKNKLKYKKVCVYNNYLNVKKNKNNNILKKNYSSEENSNKNNIYNGNKSKYYLNENDKSSKNVHDGYASSDSVNYILNENTLVENNTNFENKDMNEKIDNNTNYSFIFDTNDEYDPNKFLNVLYFLIEKKIDINDYIEKELNRRMTYFIKKCNDIKMIFLLLHTMNKLVCINNLINKLHDHIYKIQDSELLSIFVRILINSNYQNKNLLFFILNKLKENINLNICSTLTVSNAFYSYSTLYQRNLIDLEQIPLQQIIQIISNYYSSFSYIQLLEIVDVFQNFKFINKDTDKILYKSVSNLFYNIGNYFINNDIIKSLKFKNIKELMYSYAKNKIYHEKLFLYLYPPLLEYIRKLNHNIIRNKFYTFLNVKDSDKSDLNEKLTNKIKLDDSIKNEKEQKDIKNNLFHDDNKILNKNYELIIDASKNVTDILYSFSKFNMYIDELYNEVLLFMQNFYKYIDCSNMSQCLISFTKTNCNISMLLSKIHYDKFNVNSNYNNFFRYASSIDLMNFLLAFSRNLYFEKDVYNIISELLLKGKIYSLEASDLINIIHAYSKIYYIDEKLFLTVDNIICSRLDRNDNYLTTELAIKYLNACAKLSYKNEKIIYKTIEILHRYNFANIKIFDLFKVLKSIKKLNLSFESLESYIKMIAPNYAFDFSKYTNYYYKTTKDIHIRKKKWIW</sequence>
<protein>
    <submittedName>
        <fullName evidence="1">Uncharacterized protein</fullName>
    </submittedName>
</protein>
<dbReference type="GeneID" id="39732790"/>
<dbReference type="OrthoDB" id="380741at2759"/>
<accession>A0A1J1GW36</accession>
<proteinExistence type="predicted"/>
<dbReference type="AlphaFoldDB" id="A0A1J1GW36"/>
<gene>
    <name evidence="1" type="ORF">PGAL8A_00425800</name>
</gene>
<keyword evidence="2" id="KW-1185">Reference proteome</keyword>
<reference evidence="1" key="1">
    <citation type="submission" date="2015-04" db="EMBL/GenBank/DDBJ databases">
        <authorList>
            <consortium name="Pathogen Informatics"/>
        </authorList>
    </citation>
    <scope>NUCLEOTIDE SEQUENCE [LARGE SCALE GENOMIC DNA]</scope>
    <source>
        <strain evidence="1">8A</strain>
    </source>
</reference>
<dbReference type="VEuPathDB" id="PlasmoDB:PGAL8A_00425800"/>
<dbReference type="RefSeq" id="XP_028529482.1">
    <property type="nucleotide sequence ID" value="XM_028672984.1"/>
</dbReference>
<name>A0A1J1GW36_PLAGA</name>
<dbReference type="OMA" id="IHAYSKI"/>
<dbReference type="Proteomes" id="UP000220797">
    <property type="component" value="Unassembled WGS sequence"/>
</dbReference>
<organism evidence="1 2">
    <name type="scientific">Plasmodium gallinaceum</name>
    <dbReference type="NCBI Taxonomy" id="5849"/>
    <lineage>
        <taxon>Eukaryota</taxon>
        <taxon>Sar</taxon>
        <taxon>Alveolata</taxon>
        <taxon>Apicomplexa</taxon>
        <taxon>Aconoidasida</taxon>
        <taxon>Haemosporida</taxon>
        <taxon>Plasmodiidae</taxon>
        <taxon>Plasmodium</taxon>
        <taxon>Plasmodium (Haemamoeba)</taxon>
    </lineage>
</organism>
<evidence type="ECO:0000313" key="1">
    <source>
        <dbReference type="EMBL" id="CRG96678.1"/>
    </source>
</evidence>
<comment type="caution">
    <text evidence="1">The sequence shown here is derived from an EMBL/GenBank/DDBJ whole genome shotgun (WGS) entry which is preliminary data.</text>
</comment>
<dbReference type="EMBL" id="CVMV01000070">
    <property type="protein sequence ID" value="CRG96678.1"/>
    <property type="molecule type" value="Genomic_DNA"/>
</dbReference>
<evidence type="ECO:0000313" key="2">
    <source>
        <dbReference type="Proteomes" id="UP000220797"/>
    </source>
</evidence>